<feature type="transmembrane region" description="Helical" evidence="8">
    <location>
        <begin position="155"/>
        <end position="181"/>
    </location>
</feature>
<dbReference type="PANTHER" id="PTHR48022">
    <property type="entry name" value="PLASTIDIC GLUCOSE TRANSPORTER 4"/>
    <property type="match status" value="1"/>
</dbReference>
<dbReference type="GO" id="GO:0005351">
    <property type="term" value="F:carbohydrate:proton symporter activity"/>
    <property type="evidence" value="ECO:0007669"/>
    <property type="project" value="TreeGrafter"/>
</dbReference>
<dbReference type="InterPro" id="IPR050360">
    <property type="entry name" value="MFS_Sugar_Transporters"/>
</dbReference>
<feature type="transmembrane region" description="Helical" evidence="8">
    <location>
        <begin position="341"/>
        <end position="361"/>
    </location>
</feature>
<feature type="domain" description="Major facilitator superfamily (MFS) profile" evidence="9">
    <location>
        <begin position="17"/>
        <end position="461"/>
    </location>
</feature>
<feature type="transmembrane region" description="Helical" evidence="8">
    <location>
        <begin position="314"/>
        <end position="334"/>
    </location>
</feature>
<keyword evidence="5 8" id="KW-1133">Transmembrane helix</keyword>
<organism evidence="10 11">
    <name type="scientific">Talaromyces stipitatus (strain ATCC 10500 / CBS 375.48 / QM 6759 / NRRL 1006)</name>
    <name type="common">Penicillium stipitatum</name>
    <dbReference type="NCBI Taxonomy" id="441959"/>
    <lineage>
        <taxon>Eukaryota</taxon>
        <taxon>Fungi</taxon>
        <taxon>Dikarya</taxon>
        <taxon>Ascomycota</taxon>
        <taxon>Pezizomycotina</taxon>
        <taxon>Eurotiomycetes</taxon>
        <taxon>Eurotiomycetidae</taxon>
        <taxon>Eurotiales</taxon>
        <taxon>Trichocomaceae</taxon>
        <taxon>Talaromyces</taxon>
        <taxon>Talaromyces sect. Talaromyces</taxon>
    </lineage>
</organism>
<keyword evidence="4 8" id="KW-0812">Transmembrane</keyword>
<dbReference type="GeneID" id="8106724"/>
<evidence type="ECO:0000313" key="11">
    <source>
        <dbReference type="Proteomes" id="UP000001745"/>
    </source>
</evidence>
<dbReference type="InterPro" id="IPR036259">
    <property type="entry name" value="MFS_trans_sf"/>
</dbReference>
<feature type="transmembrane region" description="Helical" evidence="8">
    <location>
        <begin position="373"/>
        <end position="394"/>
    </location>
</feature>
<protein>
    <submittedName>
        <fullName evidence="10">Sugar transporter, putative</fullName>
    </submittedName>
</protein>
<dbReference type="RefSeq" id="XP_002479619.1">
    <property type="nucleotide sequence ID" value="XM_002479574.1"/>
</dbReference>
<dbReference type="PhylomeDB" id="B8M4J0"/>
<evidence type="ECO:0000256" key="4">
    <source>
        <dbReference type="ARBA" id="ARBA00022692"/>
    </source>
</evidence>
<evidence type="ECO:0000256" key="3">
    <source>
        <dbReference type="ARBA" id="ARBA00022448"/>
    </source>
</evidence>
<feature type="transmembrane region" description="Helical" evidence="8">
    <location>
        <begin position="98"/>
        <end position="117"/>
    </location>
</feature>
<dbReference type="InterPro" id="IPR003663">
    <property type="entry name" value="Sugar/inositol_transpt"/>
</dbReference>
<sequence>MAPFFGLRGNSLNIAALLSVVMPAIMTFGYNQSLLGGMLTFSTFEKQFPLIDTFHARASEKSHKSTIQGTVTALYAVGGLFGAVSCIWQGDTLGRRRVIMIAAVIQIIGAILMTSAFSLAQLIVSRILVGMGTGGLLATVPVWQSEISPASKRGAHVVTTGVFIGMGLSLALFVDLSLSFVHGSLSWRFPCAFQILLSLMVLVFVNFMPDSPRWLVRQNRVPEAREILAVLDDVDTTSPEIEAEIRDVQHSLELSGSISVREIFSMGPQKILYRTILACSVLMFLQLTGVNAITFYTTTIFQKNLLLDSLTSRILAAIYQVVSPIGGIVAIYTIERFGRRGLMLISAAGNAVCLALVAGLGSQPHNKHAIDGAVFFTFFFHFTYVLGFGGIPFLYATEIAPLRLRAAISGLGVATFWAFNFLMAEVTPVAFNAMTWRYFIIFAGLNALMMPIIYYFFPETAGRNLEEIDEIFALSETILDPVRVAKRLLHRHVGDSEPHERDIEKISKDFKRAQDSERDVTFAQVERADE</sequence>
<dbReference type="AlphaFoldDB" id="B8M4J0"/>
<keyword evidence="3 7" id="KW-0813">Transport</keyword>
<dbReference type="SUPFAM" id="SSF103473">
    <property type="entry name" value="MFS general substrate transporter"/>
    <property type="match status" value="1"/>
</dbReference>
<dbReference type="PROSITE" id="PS50850">
    <property type="entry name" value="MFS"/>
    <property type="match status" value="1"/>
</dbReference>
<evidence type="ECO:0000256" key="2">
    <source>
        <dbReference type="ARBA" id="ARBA00010992"/>
    </source>
</evidence>
<dbReference type="Gene3D" id="1.20.1250.20">
    <property type="entry name" value="MFS general substrate transporter like domains"/>
    <property type="match status" value="1"/>
</dbReference>
<dbReference type="PROSITE" id="PS00216">
    <property type="entry name" value="SUGAR_TRANSPORT_1"/>
    <property type="match status" value="1"/>
</dbReference>
<feature type="transmembrane region" description="Helical" evidence="8">
    <location>
        <begin position="271"/>
        <end position="294"/>
    </location>
</feature>
<proteinExistence type="inferred from homology"/>
<evidence type="ECO:0000256" key="5">
    <source>
        <dbReference type="ARBA" id="ARBA00022989"/>
    </source>
</evidence>
<keyword evidence="6 8" id="KW-0472">Membrane</keyword>
<accession>B8M4J0</accession>
<feature type="transmembrane region" description="Helical" evidence="8">
    <location>
        <begin position="67"/>
        <end position="86"/>
    </location>
</feature>
<gene>
    <name evidence="10" type="ORF">TSTA_025070</name>
</gene>
<dbReference type="PRINTS" id="PR00171">
    <property type="entry name" value="SUGRTRNSPORT"/>
</dbReference>
<feature type="transmembrane region" description="Helical" evidence="8">
    <location>
        <begin position="123"/>
        <end position="143"/>
    </location>
</feature>
<feature type="transmembrane region" description="Helical" evidence="8">
    <location>
        <begin position="187"/>
        <end position="208"/>
    </location>
</feature>
<feature type="transmembrane region" description="Helical" evidence="8">
    <location>
        <begin position="406"/>
        <end position="424"/>
    </location>
</feature>
<comment type="similarity">
    <text evidence="2 7">Belongs to the major facilitator superfamily. Sugar transporter (TC 2.A.1.1) family.</text>
</comment>
<dbReference type="InterPro" id="IPR005829">
    <property type="entry name" value="Sugar_transporter_CS"/>
</dbReference>
<evidence type="ECO:0000256" key="8">
    <source>
        <dbReference type="SAM" id="Phobius"/>
    </source>
</evidence>
<dbReference type="VEuPathDB" id="FungiDB:TSTA_025070"/>
<keyword evidence="11" id="KW-1185">Reference proteome</keyword>
<dbReference type="eggNOG" id="KOG0254">
    <property type="taxonomic scope" value="Eukaryota"/>
</dbReference>
<dbReference type="OrthoDB" id="6612291at2759"/>
<evidence type="ECO:0000256" key="7">
    <source>
        <dbReference type="RuleBase" id="RU003346"/>
    </source>
</evidence>
<dbReference type="InterPro" id="IPR020846">
    <property type="entry name" value="MFS_dom"/>
</dbReference>
<dbReference type="OMA" id="RISMMIA"/>
<reference evidence="11" key="1">
    <citation type="journal article" date="2015" name="Genome Announc.">
        <title>Genome sequence of the AIDS-associated pathogen Penicillium marneffei (ATCC18224) and its near taxonomic relative Talaromyces stipitatus (ATCC10500).</title>
        <authorList>
            <person name="Nierman W.C."/>
            <person name="Fedorova-Abrams N.D."/>
            <person name="Andrianopoulos A."/>
        </authorList>
    </citation>
    <scope>NUCLEOTIDE SEQUENCE [LARGE SCALE GENOMIC DNA]</scope>
    <source>
        <strain evidence="11">ATCC 10500 / CBS 375.48 / QM 6759 / NRRL 1006</strain>
    </source>
</reference>
<dbReference type="InParanoid" id="B8M4J0"/>
<evidence type="ECO:0000256" key="6">
    <source>
        <dbReference type="ARBA" id="ARBA00023136"/>
    </source>
</evidence>
<feature type="transmembrane region" description="Helical" evidence="8">
    <location>
        <begin position="12"/>
        <end position="30"/>
    </location>
</feature>
<dbReference type="PANTHER" id="PTHR48022:SF45">
    <property type="entry name" value="MAJOR FACILITATOR SUPERFAMILY (MFS) PROFILE DOMAIN-CONTAINING PROTEIN-RELATED"/>
    <property type="match status" value="1"/>
</dbReference>
<evidence type="ECO:0000256" key="1">
    <source>
        <dbReference type="ARBA" id="ARBA00004141"/>
    </source>
</evidence>
<dbReference type="Proteomes" id="UP000001745">
    <property type="component" value="Unassembled WGS sequence"/>
</dbReference>
<dbReference type="Pfam" id="PF00083">
    <property type="entry name" value="Sugar_tr"/>
    <property type="match status" value="1"/>
</dbReference>
<dbReference type="NCBIfam" id="TIGR00879">
    <property type="entry name" value="SP"/>
    <property type="match status" value="1"/>
</dbReference>
<comment type="subcellular location">
    <subcellularLocation>
        <location evidence="1">Membrane</location>
        <topology evidence="1">Multi-pass membrane protein</topology>
    </subcellularLocation>
</comment>
<dbReference type="HOGENOM" id="CLU_001265_30_3_1"/>
<evidence type="ECO:0000259" key="9">
    <source>
        <dbReference type="PROSITE" id="PS50850"/>
    </source>
</evidence>
<keyword evidence="10" id="KW-0762">Sugar transport</keyword>
<dbReference type="EMBL" id="EQ962654">
    <property type="protein sequence ID" value="EED19185.1"/>
    <property type="molecule type" value="Genomic_DNA"/>
</dbReference>
<evidence type="ECO:0000313" key="10">
    <source>
        <dbReference type="EMBL" id="EED19185.1"/>
    </source>
</evidence>
<feature type="transmembrane region" description="Helical" evidence="8">
    <location>
        <begin position="436"/>
        <end position="457"/>
    </location>
</feature>
<dbReference type="InterPro" id="IPR005828">
    <property type="entry name" value="MFS_sugar_transport-like"/>
</dbReference>
<name>B8M4J0_TALSN</name>
<dbReference type="GO" id="GO:0016020">
    <property type="term" value="C:membrane"/>
    <property type="evidence" value="ECO:0007669"/>
    <property type="project" value="UniProtKB-SubCell"/>
</dbReference>